<dbReference type="SUPFAM" id="SSF143597">
    <property type="entry name" value="YojJ-like"/>
    <property type="match status" value="1"/>
</dbReference>
<feature type="transmembrane region" description="Helical" evidence="10">
    <location>
        <begin position="13"/>
        <end position="36"/>
    </location>
</feature>
<keyword evidence="9 10" id="KW-0472">Membrane</keyword>
<protein>
    <recommendedName>
        <fullName evidence="10">Diadenylate cyclase</fullName>
        <shortName evidence="10">DAC</shortName>
        <ecNumber evidence="10">2.7.7.85</ecNumber>
    </recommendedName>
    <alternativeName>
        <fullName evidence="10">Cyclic-di-AMP synthase</fullName>
        <shortName evidence="10">c-di-AMP synthase</shortName>
    </alternativeName>
</protein>
<feature type="transmembrane region" description="Helical" evidence="10">
    <location>
        <begin position="48"/>
        <end position="66"/>
    </location>
</feature>
<reference evidence="13" key="2">
    <citation type="journal article" date="2021" name="PeerJ">
        <title>Extensive microbial diversity within the chicken gut microbiome revealed by metagenomics and culture.</title>
        <authorList>
            <person name="Gilroy R."/>
            <person name="Ravi A."/>
            <person name="Getino M."/>
            <person name="Pursley I."/>
            <person name="Horton D.L."/>
            <person name="Alikhan N.F."/>
            <person name="Baker D."/>
            <person name="Gharbi K."/>
            <person name="Hall N."/>
            <person name="Watson M."/>
            <person name="Adriaenssens E.M."/>
            <person name="Foster-Nyarko E."/>
            <person name="Jarju S."/>
            <person name="Secka A."/>
            <person name="Antonio M."/>
            <person name="Oren A."/>
            <person name="Chaudhuri R.R."/>
            <person name="La Ragione R."/>
            <person name="Hildebrand F."/>
            <person name="Pallen M.J."/>
        </authorList>
    </citation>
    <scope>NUCLEOTIDE SEQUENCE</scope>
    <source>
        <strain evidence="13">ChiBcec2-4451</strain>
    </source>
</reference>
<keyword evidence="5 10" id="KW-0548">Nucleotidyltransferase</keyword>
<dbReference type="NCBIfam" id="TIGR00159">
    <property type="entry name" value="diadenylate cyclase CdaA"/>
    <property type="match status" value="1"/>
</dbReference>
<comment type="function">
    <text evidence="10">Catalyzes the condensation of 2 ATP molecules into cyclic di-AMP (c-di-AMP), a second messenger used to regulate differing processes in different bacteria.</text>
</comment>
<keyword evidence="7 10" id="KW-0067">ATP-binding</keyword>
<comment type="similarity">
    <text evidence="10">Belongs to the adenylate cyclase family. DacA/CdaA subfamily.</text>
</comment>
<dbReference type="GO" id="GO:0106408">
    <property type="term" value="F:diadenylate cyclase activity"/>
    <property type="evidence" value="ECO:0007669"/>
    <property type="project" value="UniProtKB-EC"/>
</dbReference>
<comment type="subunit">
    <text evidence="10">Probably a homodimer.</text>
</comment>
<reference evidence="13" key="1">
    <citation type="submission" date="2020-10" db="EMBL/GenBank/DDBJ databases">
        <authorList>
            <person name="Gilroy R."/>
        </authorList>
    </citation>
    <scope>NUCLEOTIDE SEQUENCE</scope>
    <source>
        <strain evidence="13">ChiBcec2-4451</strain>
    </source>
</reference>
<evidence type="ECO:0000256" key="2">
    <source>
        <dbReference type="ARBA" id="ARBA00022475"/>
    </source>
</evidence>
<dbReference type="HAMAP" id="MF_01499">
    <property type="entry name" value="DacA"/>
    <property type="match status" value="1"/>
</dbReference>
<organism evidence="13 14">
    <name type="scientific">Candidatus Pullilachnospira stercoravium</name>
    <dbReference type="NCBI Taxonomy" id="2840913"/>
    <lineage>
        <taxon>Bacteria</taxon>
        <taxon>Bacillati</taxon>
        <taxon>Bacillota</taxon>
        <taxon>Clostridia</taxon>
        <taxon>Lachnospirales</taxon>
        <taxon>Lachnospiraceae</taxon>
        <taxon>Lachnospiraceae incertae sedis</taxon>
        <taxon>Candidatus Pullilachnospira</taxon>
    </lineage>
</organism>
<dbReference type="InterPro" id="IPR034701">
    <property type="entry name" value="CdaA"/>
</dbReference>
<dbReference type="GO" id="GO:0006171">
    <property type="term" value="P:cAMP biosynthetic process"/>
    <property type="evidence" value="ECO:0007669"/>
    <property type="project" value="InterPro"/>
</dbReference>
<dbReference type="GO" id="GO:0004016">
    <property type="term" value="F:adenylate cyclase activity"/>
    <property type="evidence" value="ECO:0007669"/>
    <property type="project" value="UniProtKB-UniRule"/>
</dbReference>
<comment type="caution">
    <text evidence="10">Lacks conserved residue(s) required for the propagation of feature annotation.</text>
</comment>
<sequence length="295" mass="32815">MDYLAAVLARARMVLPVSFGVIDIVEICLIAVFVYYMMLWVKNTRAYMLLKGIVFVVLFLLVAELFHMNTILWIFSQLSVVLITGILVIFQPELRSMLEQLGEKKIITNVIPFDSSRDVEERLNDRTIGELIHAAYAMGEVKTGALIVVEQKIILKEYEKTGIPLDSVVSSQLLINIFEHNTPLHDGAVIVRDNRIVAATCYLPLSDNLSLSKSLGTRHRAAVGISEVSDALTIVVSEETGKISYSMAGAIHTGVTPSQLRDALNSIKRKPEQKEDAGKFKLWKGRGKNEEKAGK</sequence>
<dbReference type="Pfam" id="PF02457">
    <property type="entry name" value="DAC"/>
    <property type="match status" value="1"/>
</dbReference>
<dbReference type="Proteomes" id="UP000886723">
    <property type="component" value="Unassembled WGS sequence"/>
</dbReference>
<dbReference type="EC" id="2.7.7.85" evidence="10"/>
<dbReference type="PANTHER" id="PTHR34185">
    <property type="entry name" value="DIADENYLATE CYCLASE"/>
    <property type="match status" value="1"/>
</dbReference>
<keyword evidence="3 10" id="KW-0808">Transferase</keyword>
<dbReference type="FunFam" id="3.40.1700.10:FF:000002">
    <property type="entry name" value="Diadenylate cyclase"/>
    <property type="match status" value="1"/>
</dbReference>
<dbReference type="EMBL" id="DVON01000142">
    <property type="protein sequence ID" value="HIV12754.1"/>
    <property type="molecule type" value="Genomic_DNA"/>
</dbReference>
<dbReference type="GO" id="GO:0005524">
    <property type="term" value="F:ATP binding"/>
    <property type="evidence" value="ECO:0007669"/>
    <property type="project" value="UniProtKB-UniRule"/>
</dbReference>
<evidence type="ECO:0000256" key="11">
    <source>
        <dbReference type="SAM" id="MobiDB-lite"/>
    </source>
</evidence>
<feature type="compositionally biased region" description="Basic and acidic residues" evidence="11">
    <location>
        <begin position="269"/>
        <end position="279"/>
    </location>
</feature>
<comment type="caution">
    <text evidence="13">The sequence shown here is derived from an EMBL/GenBank/DDBJ whole genome shotgun (WGS) entry which is preliminary data.</text>
</comment>
<evidence type="ECO:0000256" key="1">
    <source>
        <dbReference type="ARBA" id="ARBA00000877"/>
    </source>
</evidence>
<dbReference type="Gene3D" id="3.40.1700.10">
    <property type="entry name" value="DNA integrity scanning protein, DisA, N-terminal domain"/>
    <property type="match status" value="1"/>
</dbReference>
<dbReference type="InterPro" id="IPR045585">
    <property type="entry name" value="CdaA_N"/>
</dbReference>
<keyword evidence="6 10" id="KW-0547">Nucleotide-binding</keyword>
<dbReference type="PANTHER" id="PTHR34185:SF1">
    <property type="entry name" value="DIADENYLATE CYCLASE"/>
    <property type="match status" value="1"/>
</dbReference>
<keyword evidence="4 10" id="KW-0812">Transmembrane</keyword>
<dbReference type="Pfam" id="PF19293">
    <property type="entry name" value="CdaA_N"/>
    <property type="match status" value="1"/>
</dbReference>
<dbReference type="InterPro" id="IPR003390">
    <property type="entry name" value="DNA_integrity_scan_DisA_N"/>
</dbReference>
<feature type="transmembrane region" description="Helical" evidence="10">
    <location>
        <begin position="72"/>
        <end position="90"/>
    </location>
</feature>
<comment type="catalytic activity">
    <reaction evidence="1 10">
        <text>2 ATP = 3',3'-c-di-AMP + 2 diphosphate</text>
        <dbReference type="Rhea" id="RHEA:35655"/>
        <dbReference type="ChEBI" id="CHEBI:30616"/>
        <dbReference type="ChEBI" id="CHEBI:33019"/>
        <dbReference type="ChEBI" id="CHEBI:71500"/>
        <dbReference type="EC" id="2.7.7.85"/>
    </reaction>
</comment>
<feature type="region of interest" description="Disordered" evidence="11">
    <location>
        <begin position="267"/>
        <end position="295"/>
    </location>
</feature>
<evidence type="ECO:0000256" key="6">
    <source>
        <dbReference type="ARBA" id="ARBA00022741"/>
    </source>
</evidence>
<dbReference type="InterPro" id="IPR014046">
    <property type="entry name" value="C-di-AMP_synthase"/>
</dbReference>
<evidence type="ECO:0000256" key="3">
    <source>
        <dbReference type="ARBA" id="ARBA00022679"/>
    </source>
</evidence>
<evidence type="ECO:0000256" key="8">
    <source>
        <dbReference type="ARBA" id="ARBA00022989"/>
    </source>
</evidence>
<proteinExistence type="inferred from homology"/>
<evidence type="ECO:0000313" key="14">
    <source>
        <dbReference type="Proteomes" id="UP000886723"/>
    </source>
</evidence>
<keyword evidence="8 10" id="KW-1133">Transmembrane helix</keyword>
<evidence type="ECO:0000256" key="7">
    <source>
        <dbReference type="ARBA" id="ARBA00022840"/>
    </source>
</evidence>
<evidence type="ECO:0000256" key="5">
    <source>
        <dbReference type="ARBA" id="ARBA00022695"/>
    </source>
</evidence>
<name>A0A9D1NTM4_9FIRM</name>
<evidence type="ECO:0000256" key="4">
    <source>
        <dbReference type="ARBA" id="ARBA00022692"/>
    </source>
</evidence>
<accession>A0A9D1NTM4</accession>
<dbReference type="AlphaFoldDB" id="A0A9D1NTM4"/>
<dbReference type="PIRSF" id="PIRSF004793">
    <property type="entry name" value="UCP004793"/>
    <property type="match status" value="1"/>
</dbReference>
<dbReference type="InterPro" id="IPR050338">
    <property type="entry name" value="DisA"/>
</dbReference>
<gene>
    <name evidence="10" type="primary">dacA</name>
    <name evidence="13" type="ORF">IAA63_06395</name>
</gene>
<evidence type="ECO:0000313" key="13">
    <source>
        <dbReference type="EMBL" id="HIV12754.1"/>
    </source>
</evidence>
<dbReference type="InterPro" id="IPR036888">
    <property type="entry name" value="DNA_integrity_DisA_N_sf"/>
</dbReference>
<evidence type="ECO:0000256" key="9">
    <source>
        <dbReference type="ARBA" id="ARBA00023136"/>
    </source>
</evidence>
<evidence type="ECO:0000256" key="10">
    <source>
        <dbReference type="HAMAP-Rule" id="MF_01499"/>
    </source>
</evidence>
<evidence type="ECO:0000259" key="12">
    <source>
        <dbReference type="PROSITE" id="PS51794"/>
    </source>
</evidence>
<dbReference type="PROSITE" id="PS51794">
    <property type="entry name" value="DAC"/>
    <property type="match status" value="1"/>
</dbReference>
<feature type="domain" description="DAC" evidence="12">
    <location>
        <begin position="91"/>
        <end position="257"/>
    </location>
</feature>
<keyword evidence="2 10" id="KW-1003">Cell membrane</keyword>